<dbReference type="InterPro" id="IPR015424">
    <property type="entry name" value="PyrdxlP-dep_Trfase"/>
</dbReference>
<protein>
    <submittedName>
        <fullName evidence="8">PLP-dependent aminotransferase family protein</fullName>
    </submittedName>
</protein>
<dbReference type="CDD" id="cd00609">
    <property type="entry name" value="AAT_like"/>
    <property type="match status" value="1"/>
</dbReference>
<dbReference type="Pfam" id="PF00155">
    <property type="entry name" value="Aminotran_1_2"/>
    <property type="match status" value="1"/>
</dbReference>
<keyword evidence="8" id="KW-0032">Aminotransferase</keyword>
<feature type="region of interest" description="Disordered" evidence="6">
    <location>
        <begin position="475"/>
        <end position="516"/>
    </location>
</feature>
<keyword evidence="9" id="KW-1185">Reference proteome</keyword>
<feature type="compositionally biased region" description="Low complexity" evidence="6">
    <location>
        <begin position="503"/>
        <end position="516"/>
    </location>
</feature>
<dbReference type="PANTHER" id="PTHR46577:SF1">
    <property type="entry name" value="HTH-TYPE TRANSCRIPTIONAL REGULATORY PROTEIN GABR"/>
    <property type="match status" value="1"/>
</dbReference>
<evidence type="ECO:0000256" key="1">
    <source>
        <dbReference type="ARBA" id="ARBA00005384"/>
    </source>
</evidence>
<dbReference type="SUPFAM" id="SSF53383">
    <property type="entry name" value="PLP-dependent transferases"/>
    <property type="match status" value="1"/>
</dbReference>
<keyword evidence="8" id="KW-0808">Transferase</keyword>
<feature type="compositionally biased region" description="Basic and acidic residues" evidence="6">
    <location>
        <begin position="475"/>
        <end position="497"/>
    </location>
</feature>
<dbReference type="PRINTS" id="PR00035">
    <property type="entry name" value="HTHGNTR"/>
</dbReference>
<dbReference type="RefSeq" id="WP_387413147.1">
    <property type="nucleotide sequence ID" value="NZ_JBIASD010000012.1"/>
</dbReference>
<gene>
    <name evidence="8" type="ORF">ACFYXI_20085</name>
</gene>
<evidence type="ECO:0000256" key="4">
    <source>
        <dbReference type="ARBA" id="ARBA00023125"/>
    </source>
</evidence>
<evidence type="ECO:0000256" key="6">
    <source>
        <dbReference type="SAM" id="MobiDB-lite"/>
    </source>
</evidence>
<dbReference type="GO" id="GO:0008483">
    <property type="term" value="F:transaminase activity"/>
    <property type="evidence" value="ECO:0007669"/>
    <property type="project" value="UniProtKB-KW"/>
</dbReference>
<keyword evidence="5" id="KW-0804">Transcription</keyword>
<feature type="domain" description="HTH gntR-type" evidence="7">
    <location>
        <begin position="28"/>
        <end position="96"/>
    </location>
</feature>
<dbReference type="SUPFAM" id="SSF46785">
    <property type="entry name" value="Winged helix' DNA-binding domain"/>
    <property type="match status" value="1"/>
</dbReference>
<dbReference type="SMART" id="SM00345">
    <property type="entry name" value="HTH_GNTR"/>
    <property type="match status" value="1"/>
</dbReference>
<dbReference type="Gene3D" id="3.40.640.10">
    <property type="entry name" value="Type I PLP-dependent aspartate aminotransferase-like (Major domain)"/>
    <property type="match status" value="1"/>
</dbReference>
<evidence type="ECO:0000256" key="5">
    <source>
        <dbReference type="ARBA" id="ARBA00023163"/>
    </source>
</evidence>
<evidence type="ECO:0000313" key="8">
    <source>
        <dbReference type="EMBL" id="MFF3667896.1"/>
    </source>
</evidence>
<evidence type="ECO:0000256" key="3">
    <source>
        <dbReference type="ARBA" id="ARBA00023015"/>
    </source>
</evidence>
<dbReference type="PANTHER" id="PTHR46577">
    <property type="entry name" value="HTH-TYPE TRANSCRIPTIONAL REGULATORY PROTEIN GABR"/>
    <property type="match status" value="1"/>
</dbReference>
<name>A0ABW6SSG9_9ACTN</name>
<evidence type="ECO:0000313" key="9">
    <source>
        <dbReference type="Proteomes" id="UP001602013"/>
    </source>
</evidence>
<dbReference type="Gene3D" id="1.10.10.10">
    <property type="entry name" value="Winged helix-like DNA-binding domain superfamily/Winged helix DNA-binding domain"/>
    <property type="match status" value="1"/>
</dbReference>
<dbReference type="InterPro" id="IPR000524">
    <property type="entry name" value="Tscrpt_reg_HTH_GntR"/>
</dbReference>
<dbReference type="InterPro" id="IPR036388">
    <property type="entry name" value="WH-like_DNA-bd_sf"/>
</dbReference>
<keyword evidence="4" id="KW-0238">DNA-binding</keyword>
<dbReference type="InterPro" id="IPR004839">
    <property type="entry name" value="Aminotransferase_I/II_large"/>
</dbReference>
<evidence type="ECO:0000259" key="7">
    <source>
        <dbReference type="PROSITE" id="PS50949"/>
    </source>
</evidence>
<dbReference type="PROSITE" id="PS50949">
    <property type="entry name" value="HTH_GNTR"/>
    <property type="match status" value="1"/>
</dbReference>
<dbReference type="InterPro" id="IPR051446">
    <property type="entry name" value="HTH_trans_reg/aminotransferase"/>
</dbReference>
<dbReference type="InterPro" id="IPR015421">
    <property type="entry name" value="PyrdxlP-dep_Trfase_major"/>
</dbReference>
<evidence type="ECO:0000256" key="2">
    <source>
        <dbReference type="ARBA" id="ARBA00022898"/>
    </source>
</evidence>
<sequence length="516" mass="56315">MATSGDEWGATLRANVDLPLVVDRLSPVALAAQVTDQLRDAMRDGALRAGERLPSSRALAALLGVSRTVVTDAYQQLYAEGWLDGRRGSGTYVADVTTFPDLVRPLEPRIPWDPTDPFEPAGPDLVDLRPGRPWVLGYDVAAWRRAWRHAGDAPPDHTPDPRGHPDLRALLADHLRRARAVPAGPENVLVTRGTGHGLDLFAASLLRPGVRAGVEEPGYRVARNVLRARGAEIVPCPVDDQGVIVDELPDDLDVLYTTPAHQFPLGGRLPMARRERLLAWARRTGAVIVEDDYDAEFRYDVAPLPALYGLDPARVVLLGTLSKSLSPDVGLGWLVAAPELLARVAEHRTLLGDRTSGPVQRAVTTLLRRGDLDRHLRRMRLEYARRRAAVVETLGPLVKGDTAGLHVLVELPEDAVGPLVEEARQHGVLLDTTARHHHGPIRVHGLVLGYGSASLAGVRRGCAVIRELIRDRQCGDHEPRQSRSLRQKEASGPREARFAGPTLRSSLPSAPLPRSR</sequence>
<comment type="caution">
    <text evidence="8">The sequence shown here is derived from an EMBL/GenBank/DDBJ whole genome shotgun (WGS) entry which is preliminary data.</text>
</comment>
<dbReference type="InterPro" id="IPR036390">
    <property type="entry name" value="WH_DNA-bd_sf"/>
</dbReference>
<dbReference type="EMBL" id="JBIASD010000012">
    <property type="protein sequence ID" value="MFF3667896.1"/>
    <property type="molecule type" value="Genomic_DNA"/>
</dbReference>
<keyword evidence="2" id="KW-0663">Pyridoxal phosphate</keyword>
<reference evidence="8 9" key="1">
    <citation type="submission" date="2024-10" db="EMBL/GenBank/DDBJ databases">
        <title>The Natural Products Discovery Center: Release of the First 8490 Sequenced Strains for Exploring Actinobacteria Biosynthetic Diversity.</title>
        <authorList>
            <person name="Kalkreuter E."/>
            <person name="Kautsar S.A."/>
            <person name="Yang D."/>
            <person name="Bader C.D."/>
            <person name="Teijaro C.N."/>
            <person name="Fluegel L."/>
            <person name="Davis C.M."/>
            <person name="Simpson J.R."/>
            <person name="Lauterbach L."/>
            <person name="Steele A.D."/>
            <person name="Gui C."/>
            <person name="Meng S."/>
            <person name="Li G."/>
            <person name="Viehrig K."/>
            <person name="Ye F."/>
            <person name="Su P."/>
            <person name="Kiefer A.F."/>
            <person name="Nichols A."/>
            <person name="Cepeda A.J."/>
            <person name="Yan W."/>
            <person name="Fan B."/>
            <person name="Jiang Y."/>
            <person name="Adhikari A."/>
            <person name="Zheng C.-J."/>
            <person name="Schuster L."/>
            <person name="Cowan T.M."/>
            <person name="Smanski M.J."/>
            <person name="Chevrette M.G."/>
            <person name="De Carvalho L.P.S."/>
            <person name="Shen B."/>
        </authorList>
    </citation>
    <scope>NUCLEOTIDE SEQUENCE [LARGE SCALE GENOMIC DNA]</scope>
    <source>
        <strain evidence="8 9">NPDC002173</strain>
    </source>
</reference>
<dbReference type="CDD" id="cd07377">
    <property type="entry name" value="WHTH_GntR"/>
    <property type="match status" value="1"/>
</dbReference>
<accession>A0ABW6SSG9</accession>
<comment type="similarity">
    <text evidence="1">In the C-terminal section; belongs to the class-I pyridoxal-phosphate-dependent aminotransferase family.</text>
</comment>
<dbReference type="Pfam" id="PF00392">
    <property type="entry name" value="GntR"/>
    <property type="match status" value="1"/>
</dbReference>
<dbReference type="Proteomes" id="UP001602013">
    <property type="component" value="Unassembled WGS sequence"/>
</dbReference>
<proteinExistence type="inferred from homology"/>
<keyword evidence="3" id="KW-0805">Transcription regulation</keyword>
<organism evidence="8 9">
    <name type="scientific">Microtetraspora malaysiensis</name>
    <dbReference type="NCBI Taxonomy" id="161358"/>
    <lineage>
        <taxon>Bacteria</taxon>
        <taxon>Bacillati</taxon>
        <taxon>Actinomycetota</taxon>
        <taxon>Actinomycetes</taxon>
        <taxon>Streptosporangiales</taxon>
        <taxon>Streptosporangiaceae</taxon>
        <taxon>Microtetraspora</taxon>
    </lineage>
</organism>